<feature type="region of interest" description="Disordered" evidence="1">
    <location>
        <begin position="348"/>
        <end position="373"/>
    </location>
</feature>
<protein>
    <submittedName>
        <fullName evidence="2">Uncharacterized protein</fullName>
    </submittedName>
</protein>
<dbReference type="Proteomes" id="UP000639643">
    <property type="component" value="Unassembled WGS sequence"/>
</dbReference>
<accession>A0A8H6JL14</accession>
<feature type="compositionally biased region" description="Basic residues" evidence="1">
    <location>
        <begin position="1"/>
        <end position="16"/>
    </location>
</feature>
<name>A0A8H6JL14_9PEZI</name>
<keyword evidence="3" id="KW-1185">Reference proteome</keyword>
<gene>
    <name evidence="2" type="ORF">CMUS01_12616</name>
</gene>
<evidence type="ECO:0000313" key="2">
    <source>
        <dbReference type="EMBL" id="KAF6814553.1"/>
    </source>
</evidence>
<reference evidence="2" key="1">
    <citation type="journal article" date="2020" name="Phytopathology">
        <title>Genome Sequence Resources of Colletotrichum truncatum, C. plurivorum, C. musicola, and C. sojae: Four Species Pathogenic to Soybean (Glycine max).</title>
        <authorList>
            <person name="Rogerio F."/>
            <person name="Boufleur T.R."/>
            <person name="Ciampi-Guillardi M."/>
            <person name="Sukno S.A."/>
            <person name="Thon M.R."/>
            <person name="Massola Junior N.S."/>
            <person name="Baroncelli R."/>
        </authorList>
    </citation>
    <scope>NUCLEOTIDE SEQUENCE</scope>
    <source>
        <strain evidence="2">LFN0074</strain>
    </source>
</reference>
<sequence>MRHATAARQALPRRVRTQPPQTFLLAVRSRLHSTSSAWPDDDTRRDESGTTSTASRRPRRRTSYFDRRDYEEEVEEGGTNEQFRRYLRQPKPTPKFDGAYTVTNRVGKCLAFGCDERQTAEAARIIRKVARDWPRLQMGKSNALIDLRATWRARIDVKKKDETWEPETSWGIVPRPFPQPQIVESAVVKFLDHAMRTAPPDEQKKWLRTKKLQRKFWSVESHDIAHPLTAPLYFRSIQFLHAASQKRVRTSQNVIAFTRLYKIEEFDDERVRFYLRVMMWSLKTNKFLTEAEVAVIYKPLKGHGLNWLTRELTRLLDHSDPRVRKELDDLLHAVERLERETWDNPWAVEDFGSASPAQDPATDAQDTQSSWLQ</sequence>
<comment type="caution">
    <text evidence="2">The sequence shown here is derived from an EMBL/GenBank/DDBJ whole genome shotgun (WGS) entry which is preliminary data.</text>
</comment>
<dbReference type="OrthoDB" id="5538558at2759"/>
<proteinExistence type="predicted"/>
<organism evidence="2 3">
    <name type="scientific">Colletotrichum musicola</name>
    <dbReference type="NCBI Taxonomy" id="2175873"/>
    <lineage>
        <taxon>Eukaryota</taxon>
        <taxon>Fungi</taxon>
        <taxon>Dikarya</taxon>
        <taxon>Ascomycota</taxon>
        <taxon>Pezizomycotina</taxon>
        <taxon>Sordariomycetes</taxon>
        <taxon>Hypocreomycetidae</taxon>
        <taxon>Glomerellales</taxon>
        <taxon>Glomerellaceae</taxon>
        <taxon>Colletotrichum</taxon>
        <taxon>Colletotrichum orchidearum species complex</taxon>
    </lineage>
</organism>
<evidence type="ECO:0000313" key="3">
    <source>
        <dbReference type="Proteomes" id="UP000639643"/>
    </source>
</evidence>
<evidence type="ECO:0000256" key="1">
    <source>
        <dbReference type="SAM" id="MobiDB-lite"/>
    </source>
</evidence>
<feature type="region of interest" description="Disordered" evidence="1">
    <location>
        <begin position="1"/>
        <end position="22"/>
    </location>
</feature>
<feature type="compositionally biased region" description="Polar residues" evidence="1">
    <location>
        <begin position="364"/>
        <end position="373"/>
    </location>
</feature>
<feature type="region of interest" description="Disordered" evidence="1">
    <location>
        <begin position="34"/>
        <end position="81"/>
    </location>
</feature>
<dbReference type="AlphaFoldDB" id="A0A8H6JL14"/>
<dbReference type="EMBL" id="WIGM01000726">
    <property type="protein sequence ID" value="KAF6814553.1"/>
    <property type="molecule type" value="Genomic_DNA"/>
</dbReference>